<evidence type="ECO:0000256" key="10">
    <source>
        <dbReference type="SAM" id="Phobius"/>
    </source>
</evidence>
<sequence length="396" mass="45879">MILLNPKQYFVLLLMLFLIVLTYFFNFEWSNNDETNSNDEFIFKKGNKFLPSKELKKVNENDIFSDNEDYNLVINVEQMSEDVKVSDFQEVNDEMEKTKRRFRSFEMFKKESETITFNPKTETQVLKELTKKYISANNEQRINILNNIEYLIHDYDVALDFVKLNGLKLILPDLNNSDYRCKEIIAKTLGSAAQNNVKVQMAFLESGALDPLLGILSLDSSIKVKSSALFAISALIRLFPPAQKQFVEKGGVSLIASLFKKNSFNASGIKLRIIHLLYDLLTEQEIETTSEENVRQYREVHLKESLKQVGFCAQITPMLKCTEFEIKMEVLSIMNSLIDMCIDDYKLFILVDTWLKSLLLNENNYATHDVLRNIRNLSKSLIDKCKAYILGKLNRQ</sequence>
<name>A0A3S4QCL4_9ACAR</name>
<evidence type="ECO:0000256" key="6">
    <source>
        <dbReference type="ARBA" id="ARBA00022824"/>
    </source>
</evidence>
<evidence type="ECO:0000313" key="12">
    <source>
        <dbReference type="Proteomes" id="UP000285301"/>
    </source>
</evidence>
<dbReference type="GO" id="GO:0015031">
    <property type="term" value="P:protein transport"/>
    <property type="evidence" value="ECO:0007669"/>
    <property type="project" value="UniProtKB-KW"/>
</dbReference>
<keyword evidence="6" id="KW-0256">Endoplasmic reticulum</keyword>
<protein>
    <recommendedName>
        <fullName evidence="3">Nucleotide exchange factor SIL1</fullName>
    </recommendedName>
</protein>
<proteinExistence type="inferred from homology"/>
<evidence type="ECO:0000256" key="7">
    <source>
        <dbReference type="ARBA" id="ARBA00022927"/>
    </source>
</evidence>
<dbReference type="GO" id="GO:0000774">
    <property type="term" value="F:adenyl-nucleotide exchange factor activity"/>
    <property type="evidence" value="ECO:0007669"/>
    <property type="project" value="TreeGrafter"/>
</dbReference>
<evidence type="ECO:0000256" key="4">
    <source>
        <dbReference type="ARBA" id="ARBA00022448"/>
    </source>
</evidence>
<dbReference type="PANTHER" id="PTHR19316">
    <property type="entry name" value="PROTEIN FOLDING REGULATOR"/>
    <property type="match status" value="1"/>
</dbReference>
<keyword evidence="4" id="KW-0813">Transport</keyword>
<evidence type="ECO:0000256" key="5">
    <source>
        <dbReference type="ARBA" id="ARBA00022729"/>
    </source>
</evidence>
<dbReference type="InterPro" id="IPR016024">
    <property type="entry name" value="ARM-type_fold"/>
</dbReference>
<dbReference type="EMBL" id="NCKU01008766">
    <property type="protein sequence ID" value="RWS01697.1"/>
    <property type="molecule type" value="Genomic_DNA"/>
</dbReference>
<keyword evidence="5" id="KW-0732">Signal</keyword>
<dbReference type="InterPro" id="IPR011989">
    <property type="entry name" value="ARM-like"/>
</dbReference>
<comment type="caution">
    <text evidence="11">The sequence shown here is derived from an EMBL/GenBank/DDBJ whole genome shotgun (WGS) entry which is preliminary data.</text>
</comment>
<evidence type="ECO:0000256" key="2">
    <source>
        <dbReference type="ARBA" id="ARBA00010588"/>
    </source>
</evidence>
<reference evidence="11 12" key="1">
    <citation type="journal article" date="2018" name="Gigascience">
        <title>Genomes of trombidid mites reveal novel predicted allergens and laterally-transferred genes associated with secondary metabolism.</title>
        <authorList>
            <person name="Dong X."/>
            <person name="Chaisiri K."/>
            <person name="Xia D."/>
            <person name="Armstrong S.D."/>
            <person name="Fang Y."/>
            <person name="Donnelly M.J."/>
            <person name="Kadowaki T."/>
            <person name="McGarry J.W."/>
            <person name="Darby A.C."/>
            <person name="Makepeace B.L."/>
        </authorList>
    </citation>
    <scope>NUCLEOTIDE SEQUENCE [LARGE SCALE GENOMIC DNA]</scope>
    <source>
        <strain evidence="11">UoL-WK</strain>
    </source>
</reference>
<feature type="transmembrane region" description="Helical" evidence="10">
    <location>
        <begin position="9"/>
        <end position="27"/>
    </location>
</feature>
<evidence type="ECO:0000313" key="11">
    <source>
        <dbReference type="EMBL" id="RWS01697.1"/>
    </source>
</evidence>
<organism evidence="11 12">
    <name type="scientific">Dinothrombium tinctorium</name>
    <dbReference type="NCBI Taxonomy" id="1965070"/>
    <lineage>
        <taxon>Eukaryota</taxon>
        <taxon>Metazoa</taxon>
        <taxon>Ecdysozoa</taxon>
        <taxon>Arthropoda</taxon>
        <taxon>Chelicerata</taxon>
        <taxon>Arachnida</taxon>
        <taxon>Acari</taxon>
        <taxon>Acariformes</taxon>
        <taxon>Trombidiformes</taxon>
        <taxon>Prostigmata</taxon>
        <taxon>Anystina</taxon>
        <taxon>Parasitengona</taxon>
        <taxon>Trombidioidea</taxon>
        <taxon>Trombidiidae</taxon>
        <taxon>Dinothrombium</taxon>
    </lineage>
</organism>
<keyword evidence="9" id="KW-0325">Glycoprotein</keyword>
<evidence type="ECO:0000256" key="8">
    <source>
        <dbReference type="ARBA" id="ARBA00023010"/>
    </source>
</evidence>
<dbReference type="PANTHER" id="PTHR19316:SF35">
    <property type="entry name" value="NUCLEOTIDE EXCHANGE FACTOR SIL1"/>
    <property type="match status" value="1"/>
</dbReference>
<comment type="subcellular location">
    <subcellularLocation>
        <location evidence="1">Endoplasmic reticulum lumen</location>
    </subcellularLocation>
</comment>
<dbReference type="GO" id="GO:0005788">
    <property type="term" value="C:endoplasmic reticulum lumen"/>
    <property type="evidence" value="ECO:0007669"/>
    <property type="project" value="UniProtKB-SubCell"/>
</dbReference>
<keyword evidence="10" id="KW-0812">Transmembrane</keyword>
<evidence type="ECO:0000256" key="1">
    <source>
        <dbReference type="ARBA" id="ARBA00004319"/>
    </source>
</evidence>
<keyword evidence="10" id="KW-0472">Membrane</keyword>
<keyword evidence="8" id="KW-0811">Translocation</keyword>
<keyword evidence="12" id="KW-1185">Reference proteome</keyword>
<keyword evidence="7" id="KW-0653">Protein transport</keyword>
<dbReference type="OrthoDB" id="448649at2759"/>
<evidence type="ECO:0000256" key="3">
    <source>
        <dbReference type="ARBA" id="ARBA00015352"/>
    </source>
</evidence>
<dbReference type="Gene3D" id="1.25.10.10">
    <property type="entry name" value="Leucine-rich Repeat Variant"/>
    <property type="match status" value="1"/>
</dbReference>
<keyword evidence="10" id="KW-1133">Transmembrane helix</keyword>
<evidence type="ECO:0000256" key="9">
    <source>
        <dbReference type="ARBA" id="ARBA00023180"/>
    </source>
</evidence>
<dbReference type="AlphaFoldDB" id="A0A3S4QCL4"/>
<dbReference type="Proteomes" id="UP000285301">
    <property type="component" value="Unassembled WGS sequence"/>
</dbReference>
<dbReference type="SUPFAM" id="SSF48371">
    <property type="entry name" value="ARM repeat"/>
    <property type="match status" value="1"/>
</dbReference>
<dbReference type="InterPro" id="IPR050693">
    <property type="entry name" value="Hsp70_NEF-Inhibitors"/>
</dbReference>
<gene>
    <name evidence="11" type="ORF">B4U79_16699</name>
</gene>
<accession>A0A3S4QCL4</accession>
<comment type="similarity">
    <text evidence="2">Belongs to the SIL1 family.</text>
</comment>
<dbReference type="STRING" id="1965070.A0A3S4QCL4"/>